<gene>
    <name evidence="1" type="ORF">Acy02nite_85090</name>
</gene>
<comment type="caution">
    <text evidence="1">The sequence shown here is derived from an EMBL/GenBank/DDBJ whole genome shotgun (WGS) entry which is preliminary data.</text>
</comment>
<dbReference type="AlphaFoldDB" id="A0A919MAK5"/>
<keyword evidence="2" id="KW-1185">Reference proteome</keyword>
<evidence type="ECO:0000313" key="2">
    <source>
        <dbReference type="Proteomes" id="UP000619479"/>
    </source>
</evidence>
<reference evidence="1" key="1">
    <citation type="submission" date="2021-01" db="EMBL/GenBank/DDBJ databases">
        <title>Whole genome shotgun sequence of Actinoplanes cyaneus NBRC 14990.</title>
        <authorList>
            <person name="Komaki H."/>
            <person name="Tamura T."/>
        </authorList>
    </citation>
    <scope>NUCLEOTIDE SEQUENCE</scope>
    <source>
        <strain evidence="1">NBRC 14990</strain>
    </source>
</reference>
<proteinExistence type="predicted"/>
<name>A0A919MAK5_9ACTN</name>
<dbReference type="RefSeq" id="WP_203754720.1">
    <property type="nucleotide sequence ID" value="NZ_BAAAUC010000057.1"/>
</dbReference>
<evidence type="ECO:0008006" key="3">
    <source>
        <dbReference type="Google" id="ProtNLM"/>
    </source>
</evidence>
<accession>A0A919MAK5</accession>
<dbReference type="EMBL" id="BOMH01000078">
    <property type="protein sequence ID" value="GID70628.1"/>
    <property type="molecule type" value="Genomic_DNA"/>
</dbReference>
<sequence>MPADQPPTPPTFDELESWAGRGRVLRATDTDVAAWRIPQPAKAALTSSGIPLLDEVVGSVSFHAAPTRYRLALDPGGEPTDPAWEFGAVPVTGEVRLWSPGGHEDSSFVNSSISQWLCSLHLVGSRFAESDLFDRWDESAEAEERALAALADLLGRIEAVDPAAIADGDHERQFWPGLLDRWLF</sequence>
<dbReference type="InterPro" id="IPR025851">
    <property type="entry name" value="SUKH-4"/>
</dbReference>
<protein>
    <recommendedName>
        <fullName evidence="3">SUKH-4 immunity protein</fullName>
    </recommendedName>
</protein>
<organism evidence="1 2">
    <name type="scientific">Actinoplanes cyaneus</name>
    <dbReference type="NCBI Taxonomy" id="52696"/>
    <lineage>
        <taxon>Bacteria</taxon>
        <taxon>Bacillati</taxon>
        <taxon>Actinomycetota</taxon>
        <taxon>Actinomycetes</taxon>
        <taxon>Micromonosporales</taxon>
        <taxon>Micromonosporaceae</taxon>
        <taxon>Actinoplanes</taxon>
    </lineage>
</organism>
<evidence type="ECO:0000313" key="1">
    <source>
        <dbReference type="EMBL" id="GID70628.1"/>
    </source>
</evidence>
<dbReference type="Proteomes" id="UP000619479">
    <property type="component" value="Unassembled WGS sequence"/>
</dbReference>
<dbReference type="Pfam" id="PF14435">
    <property type="entry name" value="SUKH-4"/>
    <property type="match status" value="1"/>
</dbReference>